<evidence type="ECO:0000256" key="1">
    <source>
        <dbReference type="SAM" id="SignalP"/>
    </source>
</evidence>
<evidence type="ECO:0000313" key="2">
    <source>
        <dbReference type="EMBL" id="SHO71876.1"/>
    </source>
</evidence>
<dbReference type="Proteomes" id="UP000184611">
    <property type="component" value="Unassembled WGS sequence"/>
</dbReference>
<dbReference type="EMBL" id="FRYK01000001">
    <property type="protein sequence ID" value="SHO71876.1"/>
    <property type="molecule type" value="Genomic_DNA"/>
</dbReference>
<evidence type="ECO:0008006" key="4">
    <source>
        <dbReference type="Google" id="ProtNLM"/>
    </source>
</evidence>
<organism evidence="2 3">
    <name type="scientific">Flavobacterium cucumis</name>
    <dbReference type="NCBI Taxonomy" id="416016"/>
    <lineage>
        <taxon>Bacteria</taxon>
        <taxon>Pseudomonadati</taxon>
        <taxon>Bacteroidota</taxon>
        <taxon>Flavobacteriia</taxon>
        <taxon>Flavobacteriales</taxon>
        <taxon>Flavobacteriaceae</taxon>
        <taxon>Flavobacterium</taxon>
    </lineage>
</organism>
<dbReference type="OrthoDB" id="9804511at2"/>
<keyword evidence="3" id="KW-1185">Reference proteome</keyword>
<dbReference type="AlphaFoldDB" id="A0A1M7ZSM5"/>
<accession>A0A1M7ZSM5</accession>
<dbReference type="PROSITE" id="PS51257">
    <property type="entry name" value="PROKAR_LIPOPROTEIN"/>
    <property type="match status" value="1"/>
</dbReference>
<feature type="chain" id="PRO_5013201256" description="DUF1735 domain-containing protein" evidence="1">
    <location>
        <begin position="18"/>
        <end position="253"/>
    </location>
</feature>
<evidence type="ECO:0000313" key="3">
    <source>
        <dbReference type="Proteomes" id="UP000184611"/>
    </source>
</evidence>
<proteinExistence type="predicted"/>
<dbReference type="STRING" id="416016.SAMN05443547_0192"/>
<sequence length="253" mass="27561">MKILNMTKYFVMFLSLAFVFQGCTEDDAAATDFNYATFETLTKNIEVAPGETLSTDVKVYVTQVSGADRTFNVVVDPTSTINMDYVTIPSTVTIPANSNFGTLTFETEGFDLDLSNARNIKLKLVEENGLYTGKTLQVNVREFCTLNKVTLSLILDRYGSETSWDIVDDNSGATVASGGPYTDGSTSALQPVRNFILCLPDGDYTFTIRDQYGDGMVTSATVVGSYILTANGTVVANRAGDFAFSRSHTFTLQ</sequence>
<gene>
    <name evidence="2" type="ORF">SAMN05443547_0192</name>
</gene>
<protein>
    <recommendedName>
        <fullName evidence="4">DUF1735 domain-containing protein</fullName>
    </recommendedName>
</protein>
<reference evidence="3" key="1">
    <citation type="submission" date="2016-12" db="EMBL/GenBank/DDBJ databases">
        <authorList>
            <person name="Varghese N."/>
            <person name="Submissions S."/>
        </authorList>
    </citation>
    <scope>NUCLEOTIDE SEQUENCE [LARGE SCALE GENOMIC DNA]</scope>
    <source>
        <strain evidence="3">DSM 18830</strain>
    </source>
</reference>
<feature type="signal peptide" evidence="1">
    <location>
        <begin position="1"/>
        <end position="17"/>
    </location>
</feature>
<keyword evidence="1" id="KW-0732">Signal</keyword>
<name>A0A1M7ZSM5_9FLAO</name>
<dbReference type="RefSeq" id="WP_143165208.1">
    <property type="nucleotide sequence ID" value="NZ_CBCSEA010000003.1"/>
</dbReference>